<keyword evidence="2" id="KW-1185">Reference proteome</keyword>
<sequence>MTDDGIVRRPRLRLTIAGTVVPGCVSAEIRCGRGSSAATYRVEVSSDAVSAVLQSAWLDAASLDVKIEMAFAEAGYAQPGSWLAMIQGPVDRITAEPLFGLVVLDGRDNAAKLIDMPLQDGYLNKTASEVAADLAAQCGLQSDVDETTGLIGQYYQIQHSKTVFGAYSRHANGWDLLSELAQIQNYELWVDGTTLHFKQAVPDASPFDVSLQQEKPGEAVSCGSLSALSLDRTLGVSGAIQVRVASWNSRQKQTITQSYPAEVADGARLYTVLKPNLLPDEAQAIARSTYLQLRARQRILSATMPGELSLAPRRSISLSGTGTGWDTTYVVDHIVRHISAERGFTQTLTAITLQDGT</sequence>
<evidence type="ECO:0008006" key="3">
    <source>
        <dbReference type="Google" id="ProtNLM"/>
    </source>
</evidence>
<dbReference type="Proteomes" id="UP001524587">
    <property type="component" value="Unassembled WGS sequence"/>
</dbReference>
<gene>
    <name evidence="1" type="ORF">NFI95_04955</name>
</gene>
<reference evidence="1 2" key="1">
    <citation type="submission" date="2022-06" db="EMBL/GenBank/DDBJ databases">
        <title>Endosaccharibacter gen. nov., sp. nov., endophytic bacteria isolated from sugarcane.</title>
        <authorList>
            <person name="Pitiwittayakul N."/>
            <person name="Yukphan P."/>
            <person name="Charoenyingcharoen P."/>
            <person name="Tanasupawat S."/>
        </authorList>
    </citation>
    <scope>NUCLEOTIDE SEQUENCE [LARGE SCALE GENOMIC DNA]</scope>
    <source>
        <strain evidence="1 2">KSS8</strain>
    </source>
</reference>
<proteinExistence type="predicted"/>
<accession>A0ABT1W4J8</accession>
<comment type="caution">
    <text evidence="1">The sequence shown here is derived from an EMBL/GenBank/DDBJ whole genome shotgun (WGS) entry which is preliminary data.</text>
</comment>
<protein>
    <recommendedName>
        <fullName evidence="3">Phage late control D family protein</fullName>
    </recommendedName>
</protein>
<dbReference type="EMBL" id="JAMSKV010000003">
    <property type="protein sequence ID" value="MCQ8277792.1"/>
    <property type="molecule type" value="Genomic_DNA"/>
</dbReference>
<dbReference type="SUPFAM" id="SSF69279">
    <property type="entry name" value="Phage tail proteins"/>
    <property type="match status" value="1"/>
</dbReference>
<evidence type="ECO:0000313" key="2">
    <source>
        <dbReference type="Proteomes" id="UP001524587"/>
    </source>
</evidence>
<name>A0ABT1W4J8_9PROT</name>
<evidence type="ECO:0000313" key="1">
    <source>
        <dbReference type="EMBL" id="MCQ8277792.1"/>
    </source>
</evidence>
<dbReference type="RefSeq" id="WP_422863253.1">
    <property type="nucleotide sequence ID" value="NZ_JAMSKV010000003.1"/>
</dbReference>
<organism evidence="1 2">
    <name type="scientific">Endosaccharibacter trunci</name>
    <dbReference type="NCBI Taxonomy" id="2812733"/>
    <lineage>
        <taxon>Bacteria</taxon>
        <taxon>Pseudomonadati</taxon>
        <taxon>Pseudomonadota</taxon>
        <taxon>Alphaproteobacteria</taxon>
        <taxon>Acetobacterales</taxon>
        <taxon>Acetobacteraceae</taxon>
        <taxon>Endosaccharibacter</taxon>
    </lineage>
</organism>